<dbReference type="RefSeq" id="WP_028071431.1">
    <property type="nucleotide sequence ID" value="NZ_JBPFQZ010000001.1"/>
</dbReference>
<keyword evidence="1" id="KW-0732">Signal</keyword>
<dbReference type="Proteomes" id="UP000308196">
    <property type="component" value="Chromosome"/>
</dbReference>
<feature type="chain" id="PRO_5020281824" evidence="1">
    <location>
        <begin position="27"/>
        <end position="133"/>
    </location>
</feature>
<organism evidence="2 3">
    <name type="scientific">Sphingobacterium thalpophilum</name>
    <dbReference type="NCBI Taxonomy" id="259"/>
    <lineage>
        <taxon>Bacteria</taxon>
        <taxon>Pseudomonadati</taxon>
        <taxon>Bacteroidota</taxon>
        <taxon>Sphingobacteriia</taxon>
        <taxon>Sphingobacteriales</taxon>
        <taxon>Sphingobacteriaceae</taxon>
        <taxon>Sphingobacterium</taxon>
    </lineage>
</organism>
<dbReference type="EMBL" id="LR590484">
    <property type="protein sequence ID" value="VTR28101.1"/>
    <property type="molecule type" value="Genomic_DNA"/>
</dbReference>
<sequence length="133" mass="15279">MKCPFNKVKVCGFLGMLLFLISSCKKDTVTYTEIDAFADTQNKVVLDRGQYILSFVLAPYSYSKVEVYVHEDLAVMYKQTGGKIYDAVSQSNYRYSVFFSPLEKNKKFYYQLIVYDSNGNTARSAIFNFTTQP</sequence>
<name>A0A4U9UFT4_9SPHI</name>
<dbReference type="KEGG" id="stha:NCTC11429_00117"/>
<proteinExistence type="predicted"/>
<accession>A0A4U9UFT4</accession>
<feature type="signal peptide" evidence="1">
    <location>
        <begin position="1"/>
        <end position="26"/>
    </location>
</feature>
<dbReference type="STRING" id="1123265.GCA_000686625_04880"/>
<evidence type="ECO:0000313" key="2">
    <source>
        <dbReference type="EMBL" id="VTR28101.1"/>
    </source>
</evidence>
<evidence type="ECO:0000313" key="3">
    <source>
        <dbReference type="Proteomes" id="UP000308196"/>
    </source>
</evidence>
<reference evidence="2 3" key="1">
    <citation type="submission" date="2019-05" db="EMBL/GenBank/DDBJ databases">
        <authorList>
            <consortium name="Pathogen Informatics"/>
        </authorList>
    </citation>
    <scope>NUCLEOTIDE SEQUENCE [LARGE SCALE GENOMIC DNA]</scope>
    <source>
        <strain evidence="2 3">NCTC11429</strain>
    </source>
</reference>
<protein>
    <submittedName>
        <fullName evidence="2">Uncharacterized protein</fullName>
    </submittedName>
</protein>
<evidence type="ECO:0000256" key="1">
    <source>
        <dbReference type="SAM" id="SignalP"/>
    </source>
</evidence>
<gene>
    <name evidence="2" type="ORF">NCTC11429_00117</name>
</gene>
<dbReference type="AlphaFoldDB" id="A0A4U9UFT4"/>
<dbReference type="GeneID" id="78460951"/>
<dbReference type="PROSITE" id="PS51257">
    <property type="entry name" value="PROKAR_LIPOPROTEIN"/>
    <property type="match status" value="1"/>
</dbReference>